<name>A0AC61R421_9FIRM</name>
<evidence type="ECO:0000313" key="2">
    <source>
        <dbReference type="Proteomes" id="UP000307720"/>
    </source>
</evidence>
<dbReference type="Proteomes" id="UP000307720">
    <property type="component" value="Unassembled WGS sequence"/>
</dbReference>
<keyword evidence="2" id="KW-1185">Reference proteome</keyword>
<evidence type="ECO:0000313" key="1">
    <source>
        <dbReference type="EMBL" id="TGY00640.1"/>
    </source>
</evidence>
<accession>A0AC61R421</accession>
<gene>
    <name evidence="1" type="ORF">E5357_00205</name>
</gene>
<comment type="caution">
    <text evidence="1">The sequence shown here is derived from an EMBL/GenBank/DDBJ whole genome shotgun (WGS) entry which is preliminary data.</text>
</comment>
<sequence>MKKKVLAAVLAATMTAAFLAGCGSKPAETNSTETAGTDTASGDAYTIGISQFAEHGSLDNCKEGFLQGLAEAGIKEGENLTVIYENAQADTGTAATISDSFVSKKVDMICAIATPSAMSAYNSCLDTEIPVIYTAVSDPAGAGLAEEDGKSVGNITGTADSLPVKEQLEMIRAMMPEAKKIGILYTTSEANSISTIETYKALAGDFGFEIVDTGINTIADVEMAAKDMAAKVDCMTNLTDNTVVSALQTVLAAANAQGIPVFGSEIEQVKNGCLASMGIDYIALGKQTGAMAAKVLKGEAAAADLQVETCEGANLYVNTAVAENLEFPLDEEYISGAVETFKEITVE</sequence>
<reference evidence="1" key="1">
    <citation type="submission" date="2019-04" db="EMBL/GenBank/DDBJ databases">
        <title>Microbes associate with the intestines of laboratory mice.</title>
        <authorList>
            <person name="Navarre W."/>
            <person name="Wong E."/>
            <person name="Huang K."/>
            <person name="Tropini C."/>
            <person name="Ng K."/>
            <person name="Yu B."/>
        </authorList>
    </citation>
    <scope>NUCLEOTIDE SEQUENCE</scope>
    <source>
        <strain evidence="1">NM72_1-8</strain>
    </source>
</reference>
<proteinExistence type="predicted"/>
<protein>
    <submittedName>
        <fullName evidence="1">ABC transporter substrate-binding protein</fullName>
    </submittedName>
</protein>
<organism evidence="1 2">
    <name type="scientific">Hominisplanchenecus murintestinalis</name>
    <dbReference type="NCBI Taxonomy" id="2941517"/>
    <lineage>
        <taxon>Bacteria</taxon>
        <taxon>Bacillati</taxon>
        <taxon>Bacillota</taxon>
        <taxon>Clostridia</taxon>
        <taxon>Lachnospirales</taxon>
        <taxon>Lachnospiraceae</taxon>
        <taxon>Hominisplanchenecus</taxon>
    </lineage>
</organism>
<dbReference type="EMBL" id="SRZB01000001">
    <property type="protein sequence ID" value="TGY00640.1"/>
    <property type="molecule type" value="Genomic_DNA"/>
</dbReference>